<comment type="caution">
    <text evidence="6">The sequence shown here is derived from an EMBL/GenBank/DDBJ whole genome shotgun (WGS) entry which is preliminary data.</text>
</comment>
<dbReference type="Pfam" id="PF00356">
    <property type="entry name" value="LacI"/>
    <property type="match status" value="1"/>
</dbReference>
<evidence type="ECO:0000256" key="3">
    <source>
        <dbReference type="ARBA" id="ARBA00023163"/>
    </source>
</evidence>
<reference evidence="6" key="1">
    <citation type="submission" date="2022-03" db="EMBL/GenBank/DDBJ databases">
        <title>Draft Genome Sequence of Firmicute Strain S0AB, a Heterotrophic Iron/Sulfur-Oxidizing Extreme Acidophile.</title>
        <authorList>
            <person name="Vergara E."/>
            <person name="Pakostova E."/>
            <person name="Johnson D.B."/>
            <person name="Holmes D.S."/>
        </authorList>
    </citation>
    <scope>NUCLEOTIDE SEQUENCE</scope>
    <source>
        <strain evidence="6">S0AB</strain>
    </source>
</reference>
<dbReference type="CDD" id="cd01392">
    <property type="entry name" value="HTH_LacI"/>
    <property type="match status" value="1"/>
</dbReference>
<protein>
    <submittedName>
        <fullName evidence="6">HTH-type transcriptional regulator KdgR</fullName>
    </submittedName>
</protein>
<dbReference type="Gene3D" id="1.10.260.40">
    <property type="entry name" value="lambda repressor-like DNA-binding domains"/>
    <property type="match status" value="1"/>
</dbReference>
<feature type="domain" description="HTH lacI-type" evidence="4">
    <location>
        <begin position="9"/>
        <end position="64"/>
    </location>
</feature>
<dbReference type="RefSeq" id="WP_241713912.1">
    <property type="nucleotide sequence ID" value="NZ_JALBUF010000005.1"/>
</dbReference>
<keyword evidence="3" id="KW-0804">Transcription</keyword>
<dbReference type="AlphaFoldDB" id="A0A9X2AEY8"/>
<dbReference type="GO" id="GO:0000976">
    <property type="term" value="F:transcription cis-regulatory region binding"/>
    <property type="evidence" value="ECO:0007669"/>
    <property type="project" value="TreeGrafter"/>
</dbReference>
<dbReference type="Gene3D" id="3.40.50.2300">
    <property type="match status" value="2"/>
</dbReference>
<dbReference type="InterPro" id="IPR010982">
    <property type="entry name" value="Lambda_DNA-bd_dom_sf"/>
</dbReference>
<dbReference type="Pfam" id="PF00532">
    <property type="entry name" value="Peripla_BP_1"/>
    <property type="match status" value="1"/>
</dbReference>
<dbReference type="InterPro" id="IPR001761">
    <property type="entry name" value="Peripla_BP/Lac1_sug-bd_dom"/>
</dbReference>
<dbReference type="SMART" id="SM00354">
    <property type="entry name" value="HTH_LACI"/>
    <property type="match status" value="1"/>
</dbReference>
<keyword evidence="2" id="KW-0238">DNA-binding</keyword>
<dbReference type="PRINTS" id="PR00036">
    <property type="entry name" value="HTHLACI"/>
</dbReference>
<dbReference type="PROSITE" id="PS50943">
    <property type="entry name" value="HTH_CROC1"/>
    <property type="match status" value="1"/>
</dbReference>
<dbReference type="SUPFAM" id="SSF53822">
    <property type="entry name" value="Periplasmic binding protein-like I"/>
    <property type="match status" value="1"/>
</dbReference>
<dbReference type="Proteomes" id="UP001139263">
    <property type="component" value="Unassembled WGS sequence"/>
</dbReference>
<proteinExistence type="predicted"/>
<keyword evidence="1" id="KW-0805">Transcription regulation</keyword>
<dbReference type="GO" id="GO:0003700">
    <property type="term" value="F:DNA-binding transcription factor activity"/>
    <property type="evidence" value="ECO:0007669"/>
    <property type="project" value="TreeGrafter"/>
</dbReference>
<dbReference type="InterPro" id="IPR001387">
    <property type="entry name" value="Cro/C1-type_HTH"/>
</dbReference>
<accession>A0A9X2AEY8</accession>
<dbReference type="PANTHER" id="PTHR30146:SF145">
    <property type="entry name" value="RIBOSE OPERON REPRESSOR"/>
    <property type="match status" value="1"/>
</dbReference>
<evidence type="ECO:0000259" key="5">
    <source>
        <dbReference type="PROSITE" id="PS50943"/>
    </source>
</evidence>
<gene>
    <name evidence="6" type="primary">kdgR_3</name>
    <name evidence="6" type="ORF">MM817_01789</name>
</gene>
<feature type="domain" description="HTH cro/C1-type" evidence="5">
    <location>
        <begin position="7"/>
        <end position="32"/>
    </location>
</feature>
<name>A0A9X2AEY8_9BACL</name>
<evidence type="ECO:0000256" key="1">
    <source>
        <dbReference type="ARBA" id="ARBA00023015"/>
    </source>
</evidence>
<dbReference type="PANTHER" id="PTHR30146">
    <property type="entry name" value="LACI-RELATED TRANSCRIPTIONAL REPRESSOR"/>
    <property type="match status" value="1"/>
</dbReference>
<keyword evidence="7" id="KW-1185">Reference proteome</keyword>
<evidence type="ECO:0000256" key="2">
    <source>
        <dbReference type="ARBA" id="ARBA00023125"/>
    </source>
</evidence>
<dbReference type="InterPro" id="IPR000843">
    <property type="entry name" value="HTH_LacI"/>
</dbReference>
<evidence type="ECO:0000313" key="7">
    <source>
        <dbReference type="Proteomes" id="UP001139263"/>
    </source>
</evidence>
<dbReference type="PROSITE" id="PS50932">
    <property type="entry name" value="HTH_LACI_2"/>
    <property type="match status" value="1"/>
</dbReference>
<evidence type="ECO:0000313" key="6">
    <source>
        <dbReference type="EMBL" id="MCI0183506.1"/>
    </source>
</evidence>
<dbReference type="PROSITE" id="PS00356">
    <property type="entry name" value="HTH_LACI_1"/>
    <property type="match status" value="1"/>
</dbReference>
<dbReference type="SUPFAM" id="SSF47413">
    <property type="entry name" value="lambda repressor-like DNA-binding domains"/>
    <property type="match status" value="1"/>
</dbReference>
<organism evidence="6 7">
    <name type="scientific">Sulfoacidibacillus ferrooxidans</name>
    <dbReference type="NCBI Taxonomy" id="2005001"/>
    <lineage>
        <taxon>Bacteria</taxon>
        <taxon>Bacillati</taxon>
        <taxon>Bacillota</taxon>
        <taxon>Bacilli</taxon>
        <taxon>Bacillales</taxon>
        <taxon>Alicyclobacillaceae</taxon>
        <taxon>Sulfoacidibacillus</taxon>
    </lineage>
</organism>
<dbReference type="InterPro" id="IPR028082">
    <property type="entry name" value="Peripla_BP_I"/>
</dbReference>
<dbReference type="EMBL" id="JALBUF010000005">
    <property type="protein sequence ID" value="MCI0183506.1"/>
    <property type="molecule type" value="Genomic_DNA"/>
</dbReference>
<evidence type="ECO:0000259" key="4">
    <source>
        <dbReference type="PROSITE" id="PS50932"/>
    </source>
</evidence>
<sequence length="343" mass="38296">MTDTPHKGLTIRDVAEASGVSITTVSRYLNGRFESMSDNTRRKIGEVIEQLHYRPNPLAQGLKGNQTRMIAVIVVNISYPFCVSLIRALSNALSSSGYNLIVCETGGRGEREQDIIESLYAQRVDAMVIQTNGDNNLRLAHIATEMPVILVDRQFDIPEVTSVITNNEEVSFSLSTQLFQDGYHNILYVTEQVASISTRMERLTGYLQACEKNHRTPWIGWITRDDLTSIEHVARSVTERLHQGPLAVYTGNALLLEQLYPHLRALDLVIPHDLGIATFDEPDWIQLISPRITYIRQPIDDIGIWTAQRILSALKGEPLTPLAIHTIPSTIIPGAATALYRGN</sequence>